<accession>A0A1R3JFR9</accession>
<organism evidence="1 2">
    <name type="scientific">Corchorus capsularis</name>
    <name type="common">Jute</name>
    <dbReference type="NCBI Taxonomy" id="210143"/>
    <lineage>
        <taxon>Eukaryota</taxon>
        <taxon>Viridiplantae</taxon>
        <taxon>Streptophyta</taxon>
        <taxon>Embryophyta</taxon>
        <taxon>Tracheophyta</taxon>
        <taxon>Spermatophyta</taxon>
        <taxon>Magnoliopsida</taxon>
        <taxon>eudicotyledons</taxon>
        <taxon>Gunneridae</taxon>
        <taxon>Pentapetalae</taxon>
        <taxon>rosids</taxon>
        <taxon>malvids</taxon>
        <taxon>Malvales</taxon>
        <taxon>Malvaceae</taxon>
        <taxon>Grewioideae</taxon>
        <taxon>Apeibeae</taxon>
        <taxon>Corchorus</taxon>
    </lineage>
</organism>
<dbReference type="EMBL" id="AWWV01008061">
    <property type="protein sequence ID" value="OMO93678.1"/>
    <property type="molecule type" value="Genomic_DNA"/>
</dbReference>
<reference evidence="1 2" key="1">
    <citation type="submission" date="2013-09" db="EMBL/GenBank/DDBJ databases">
        <title>Corchorus capsularis genome sequencing.</title>
        <authorList>
            <person name="Alam M."/>
            <person name="Haque M.S."/>
            <person name="Islam M.S."/>
            <person name="Emdad E.M."/>
            <person name="Islam M.M."/>
            <person name="Ahmed B."/>
            <person name="Halim A."/>
            <person name="Hossen Q.M.M."/>
            <person name="Hossain M.Z."/>
            <person name="Ahmed R."/>
            <person name="Khan M.M."/>
            <person name="Islam R."/>
            <person name="Rashid M.M."/>
            <person name="Khan S.A."/>
            <person name="Rahman M.S."/>
            <person name="Alam M."/>
        </authorList>
    </citation>
    <scope>NUCLEOTIDE SEQUENCE [LARGE SCALE GENOMIC DNA]</scope>
    <source>
        <strain evidence="2">cv. CVL-1</strain>
        <tissue evidence="1">Whole seedling</tissue>
    </source>
</reference>
<proteinExistence type="predicted"/>
<dbReference type="AlphaFoldDB" id="A0A1R3JFR9"/>
<evidence type="ECO:0000313" key="2">
    <source>
        <dbReference type="Proteomes" id="UP000188268"/>
    </source>
</evidence>
<name>A0A1R3JFR9_COCAP</name>
<protein>
    <submittedName>
        <fullName evidence="1">Uncharacterized protein</fullName>
    </submittedName>
</protein>
<comment type="caution">
    <text evidence="1">The sequence shown here is derived from an EMBL/GenBank/DDBJ whole genome shotgun (WGS) entry which is preliminary data.</text>
</comment>
<evidence type="ECO:0000313" key="1">
    <source>
        <dbReference type="EMBL" id="OMO93678.1"/>
    </source>
</evidence>
<keyword evidence="2" id="KW-1185">Reference proteome</keyword>
<dbReference type="Proteomes" id="UP000188268">
    <property type="component" value="Unassembled WGS sequence"/>
</dbReference>
<sequence>MAAGSIGHFERKTDLDLPSSGFCRTTGVGNWGRKWDKDGMGY</sequence>
<dbReference type="Gramene" id="OMO93678">
    <property type="protein sequence ID" value="OMO93678"/>
    <property type="gene ID" value="CCACVL1_06390"/>
</dbReference>
<gene>
    <name evidence="1" type="ORF">CCACVL1_06390</name>
</gene>